<evidence type="ECO:0000256" key="9">
    <source>
        <dbReference type="ARBA" id="ARBA00023098"/>
    </source>
</evidence>
<evidence type="ECO:0000256" key="10">
    <source>
        <dbReference type="ARBA" id="ARBA00048975"/>
    </source>
</evidence>
<protein>
    <recommendedName>
        <fullName evidence="4">Lipid-A-disaccharide synthase</fullName>
        <ecNumber evidence="3">2.4.1.182</ecNumber>
    </recommendedName>
</protein>
<gene>
    <name evidence="11" type="primary">lpxB</name>
    <name evidence="11" type="ORF">GCM10007854_12540</name>
</gene>
<keyword evidence="12" id="KW-1185">Reference proteome</keyword>
<comment type="catalytic activity">
    <reaction evidence="10">
        <text>a lipid X + a UDP-2-N,3-O-bis[(3R)-3-hydroxyacyl]-alpha-D-glucosamine = a lipid A disaccharide + UDP + H(+)</text>
        <dbReference type="Rhea" id="RHEA:67828"/>
        <dbReference type="ChEBI" id="CHEBI:15378"/>
        <dbReference type="ChEBI" id="CHEBI:58223"/>
        <dbReference type="ChEBI" id="CHEBI:137748"/>
        <dbReference type="ChEBI" id="CHEBI:176338"/>
        <dbReference type="ChEBI" id="CHEBI:176343"/>
        <dbReference type="EC" id="2.4.1.182"/>
    </reaction>
</comment>
<reference evidence="11" key="2">
    <citation type="submission" date="2023-01" db="EMBL/GenBank/DDBJ databases">
        <title>Draft genome sequence of Algimonas porphyrae strain NBRC 108216.</title>
        <authorList>
            <person name="Sun Q."/>
            <person name="Mori K."/>
        </authorList>
    </citation>
    <scope>NUCLEOTIDE SEQUENCE</scope>
    <source>
        <strain evidence="11">NBRC 108216</strain>
    </source>
</reference>
<dbReference type="EMBL" id="BSNJ01000002">
    <property type="protein sequence ID" value="GLQ20299.1"/>
    <property type="molecule type" value="Genomic_DNA"/>
</dbReference>
<dbReference type="Pfam" id="PF02684">
    <property type="entry name" value="LpxB"/>
    <property type="match status" value="1"/>
</dbReference>
<evidence type="ECO:0000256" key="7">
    <source>
        <dbReference type="ARBA" id="ARBA00022676"/>
    </source>
</evidence>
<evidence type="ECO:0000256" key="8">
    <source>
        <dbReference type="ARBA" id="ARBA00022679"/>
    </source>
</evidence>
<name>A0ABQ5UYC1_9PROT</name>
<evidence type="ECO:0000256" key="3">
    <source>
        <dbReference type="ARBA" id="ARBA00012687"/>
    </source>
</evidence>
<evidence type="ECO:0000313" key="12">
    <source>
        <dbReference type="Proteomes" id="UP001161390"/>
    </source>
</evidence>
<dbReference type="PANTHER" id="PTHR30372">
    <property type="entry name" value="LIPID-A-DISACCHARIDE SYNTHASE"/>
    <property type="match status" value="1"/>
</dbReference>
<evidence type="ECO:0000256" key="5">
    <source>
        <dbReference type="ARBA" id="ARBA00022516"/>
    </source>
</evidence>
<comment type="function">
    <text evidence="1">Condensation of UDP-2,3-diacylglucosamine and 2,3-diacylglucosamine-1-phosphate to form lipid A disaccharide, a precursor of lipid A, a phosphorylated glycolipid that anchors the lipopolysaccharide to the outer membrane of the cell.</text>
</comment>
<keyword evidence="8" id="KW-0808">Transferase</keyword>
<evidence type="ECO:0000256" key="2">
    <source>
        <dbReference type="ARBA" id="ARBA00007868"/>
    </source>
</evidence>
<sequence>MRVEGLAILGFVEGLTAYPFVLKKVQEAVAIIMAEDPRAVVLIDSWGLMVRIAKALKKQGYKGKIIKYVAPQVWAMRSGRAKVLARYIDHLLSTQPMDAPYFDAVGLPQSFVGNPVLDTDYGSGDAQAMRADLGIAPEETVIGLFPGSRPSEIERVAPAILAADDVLQSLTGGHRSICIVADNIRTEIDELLKGSQIMAVGQNRLLDVLPALSGAIACSGTITTQLAAAGVPTVVMYRLSPLTHAIAKRLMKPDHISLVNIAAGETLMPEYIQDAVDGPEPAKALFDMIRTDEQRVEIAKRLIQQTREMGAGGENASDKAARAVLDLLV</sequence>
<evidence type="ECO:0000256" key="6">
    <source>
        <dbReference type="ARBA" id="ARBA00022556"/>
    </source>
</evidence>
<evidence type="ECO:0000256" key="4">
    <source>
        <dbReference type="ARBA" id="ARBA00020902"/>
    </source>
</evidence>
<evidence type="ECO:0000313" key="11">
    <source>
        <dbReference type="EMBL" id="GLQ20299.1"/>
    </source>
</evidence>
<reference evidence="11" key="1">
    <citation type="journal article" date="2014" name="Int. J. Syst. Evol. Microbiol.">
        <title>Complete genome of a new Firmicutes species belonging to the dominant human colonic microbiota ('Ruminococcus bicirculans') reveals two chromosomes and a selective capacity to utilize plant glucans.</title>
        <authorList>
            <consortium name="NISC Comparative Sequencing Program"/>
            <person name="Wegmann U."/>
            <person name="Louis P."/>
            <person name="Goesmann A."/>
            <person name="Henrissat B."/>
            <person name="Duncan S.H."/>
            <person name="Flint H.J."/>
        </authorList>
    </citation>
    <scope>NUCLEOTIDE SEQUENCE</scope>
    <source>
        <strain evidence="11">NBRC 108216</strain>
    </source>
</reference>
<keyword evidence="5" id="KW-0444">Lipid biosynthesis</keyword>
<dbReference type="PANTHER" id="PTHR30372:SF4">
    <property type="entry name" value="LIPID-A-DISACCHARIDE SYNTHASE, MITOCHONDRIAL-RELATED"/>
    <property type="match status" value="1"/>
</dbReference>
<proteinExistence type="inferred from homology"/>
<dbReference type="SUPFAM" id="SSF53756">
    <property type="entry name" value="UDP-Glycosyltransferase/glycogen phosphorylase"/>
    <property type="match status" value="1"/>
</dbReference>
<keyword evidence="9" id="KW-0443">Lipid metabolism</keyword>
<organism evidence="11 12">
    <name type="scientific">Algimonas porphyrae</name>
    <dbReference type="NCBI Taxonomy" id="1128113"/>
    <lineage>
        <taxon>Bacteria</taxon>
        <taxon>Pseudomonadati</taxon>
        <taxon>Pseudomonadota</taxon>
        <taxon>Alphaproteobacteria</taxon>
        <taxon>Maricaulales</taxon>
        <taxon>Robiginitomaculaceae</taxon>
        <taxon>Algimonas</taxon>
    </lineage>
</organism>
<dbReference type="InterPro" id="IPR003835">
    <property type="entry name" value="Glyco_trans_19"/>
</dbReference>
<dbReference type="EC" id="2.4.1.182" evidence="3"/>
<dbReference type="Proteomes" id="UP001161390">
    <property type="component" value="Unassembled WGS sequence"/>
</dbReference>
<keyword evidence="6" id="KW-0441">Lipid A biosynthesis</keyword>
<evidence type="ECO:0000256" key="1">
    <source>
        <dbReference type="ARBA" id="ARBA00002056"/>
    </source>
</evidence>
<comment type="caution">
    <text evidence="11">The sequence shown here is derived from an EMBL/GenBank/DDBJ whole genome shotgun (WGS) entry which is preliminary data.</text>
</comment>
<keyword evidence="7" id="KW-0328">Glycosyltransferase</keyword>
<comment type="similarity">
    <text evidence="2">Belongs to the LpxB family.</text>
</comment>
<accession>A0ABQ5UYC1</accession>